<proteinExistence type="predicted"/>
<comment type="caution">
    <text evidence="1">The sequence shown here is derived from an EMBL/GenBank/DDBJ whole genome shotgun (WGS) entry which is preliminary data.</text>
</comment>
<name>A0A0F9ILH3_9ZZZZ</name>
<accession>A0A0F9ILH3</accession>
<sequence>MSKVKRRAALKCRLFVYLAFWGQALPSGKDTFLPLALKAFPRIRPDPDIHPFYSIEINQ</sequence>
<gene>
    <name evidence="1" type="ORF">LCGC14_1643490</name>
</gene>
<dbReference type="AlphaFoldDB" id="A0A0F9ILH3"/>
<dbReference type="EMBL" id="LAZR01013724">
    <property type="protein sequence ID" value="KKM20634.1"/>
    <property type="molecule type" value="Genomic_DNA"/>
</dbReference>
<protein>
    <submittedName>
        <fullName evidence="1">Uncharacterized protein</fullName>
    </submittedName>
</protein>
<organism evidence="1">
    <name type="scientific">marine sediment metagenome</name>
    <dbReference type="NCBI Taxonomy" id="412755"/>
    <lineage>
        <taxon>unclassified sequences</taxon>
        <taxon>metagenomes</taxon>
        <taxon>ecological metagenomes</taxon>
    </lineage>
</organism>
<reference evidence="1" key="1">
    <citation type="journal article" date="2015" name="Nature">
        <title>Complex archaea that bridge the gap between prokaryotes and eukaryotes.</title>
        <authorList>
            <person name="Spang A."/>
            <person name="Saw J.H."/>
            <person name="Jorgensen S.L."/>
            <person name="Zaremba-Niedzwiedzka K."/>
            <person name="Martijn J."/>
            <person name="Lind A.E."/>
            <person name="van Eijk R."/>
            <person name="Schleper C."/>
            <person name="Guy L."/>
            <person name="Ettema T.J."/>
        </authorList>
    </citation>
    <scope>NUCLEOTIDE SEQUENCE</scope>
</reference>
<evidence type="ECO:0000313" key="1">
    <source>
        <dbReference type="EMBL" id="KKM20634.1"/>
    </source>
</evidence>